<proteinExistence type="inferred from homology"/>
<name>A0A6L2Q4T3_COPFO</name>
<evidence type="ECO:0000256" key="2">
    <source>
        <dbReference type="ARBA" id="ARBA00022741"/>
    </source>
</evidence>
<dbReference type="SUPFAM" id="SSF52540">
    <property type="entry name" value="P-loop containing nucleoside triphosphate hydrolases"/>
    <property type="match status" value="2"/>
</dbReference>
<dbReference type="InterPro" id="IPR003959">
    <property type="entry name" value="ATPase_AAA_core"/>
</dbReference>
<dbReference type="CDD" id="cd19530">
    <property type="entry name" value="RecA-like_NVL_r2-like"/>
    <property type="match status" value="1"/>
</dbReference>
<gene>
    <name evidence="6" type="ORF">Cfor_09070</name>
</gene>
<dbReference type="Gene3D" id="3.40.50.300">
    <property type="entry name" value="P-loop containing nucleotide triphosphate hydrolases"/>
    <property type="match status" value="2"/>
</dbReference>
<dbReference type="AlphaFoldDB" id="A0A6L2Q4T3"/>
<dbReference type="PANTHER" id="PTHR23077:SF171">
    <property type="entry name" value="NUCLEAR VALOSIN-CONTAINING PROTEIN-LIKE"/>
    <property type="match status" value="1"/>
</dbReference>
<feature type="compositionally biased region" description="Basic and acidic residues" evidence="4">
    <location>
        <begin position="402"/>
        <end position="425"/>
    </location>
</feature>
<feature type="domain" description="AAA+ ATPase" evidence="5">
    <location>
        <begin position="554"/>
        <end position="691"/>
    </location>
</feature>
<dbReference type="GO" id="GO:0005524">
    <property type="term" value="F:ATP binding"/>
    <property type="evidence" value="ECO:0007669"/>
    <property type="project" value="UniProtKB-KW"/>
</dbReference>
<reference evidence="7" key="1">
    <citation type="submission" date="2020-01" db="EMBL/GenBank/DDBJ databases">
        <title>Draft genome sequence of the Termite Coptotermes fromosanus.</title>
        <authorList>
            <person name="Itakura S."/>
            <person name="Yosikawa Y."/>
            <person name="Umezawa K."/>
        </authorList>
    </citation>
    <scope>NUCLEOTIDE SEQUENCE [LARGE SCALE GENOMIC DNA]</scope>
</reference>
<feature type="region of interest" description="Disordered" evidence="4">
    <location>
        <begin position="105"/>
        <end position="141"/>
    </location>
</feature>
<feature type="domain" description="AAA+ ATPase" evidence="5">
    <location>
        <begin position="185"/>
        <end position="324"/>
    </location>
</feature>
<keyword evidence="3" id="KW-0067">ATP-binding</keyword>
<dbReference type="GO" id="GO:1990275">
    <property type="term" value="F:preribosome binding"/>
    <property type="evidence" value="ECO:0007669"/>
    <property type="project" value="TreeGrafter"/>
</dbReference>
<dbReference type="FunFam" id="3.40.50.300:FF:000600">
    <property type="entry name" value="Nuclear valosin-containing protein-like"/>
    <property type="match status" value="1"/>
</dbReference>
<keyword evidence="7" id="KW-1185">Reference proteome</keyword>
<dbReference type="GO" id="GO:0005634">
    <property type="term" value="C:nucleus"/>
    <property type="evidence" value="ECO:0007669"/>
    <property type="project" value="TreeGrafter"/>
</dbReference>
<dbReference type="GO" id="GO:0003723">
    <property type="term" value="F:RNA binding"/>
    <property type="evidence" value="ECO:0007669"/>
    <property type="project" value="TreeGrafter"/>
</dbReference>
<evidence type="ECO:0000256" key="4">
    <source>
        <dbReference type="SAM" id="MobiDB-lite"/>
    </source>
</evidence>
<accession>A0A6L2Q4T3</accession>
<evidence type="ECO:0000313" key="6">
    <source>
        <dbReference type="EMBL" id="GFG39901.1"/>
    </source>
</evidence>
<dbReference type="EMBL" id="BLKM01001275">
    <property type="protein sequence ID" value="GFG39901.1"/>
    <property type="molecule type" value="Genomic_DNA"/>
</dbReference>
<dbReference type="InterPro" id="IPR003593">
    <property type="entry name" value="AAA+_ATPase"/>
</dbReference>
<dbReference type="Pfam" id="PF17862">
    <property type="entry name" value="AAA_lid_3"/>
    <property type="match status" value="2"/>
</dbReference>
<evidence type="ECO:0000256" key="1">
    <source>
        <dbReference type="ARBA" id="ARBA00006914"/>
    </source>
</evidence>
<dbReference type="CDD" id="cd19518">
    <property type="entry name" value="RecA-like_NVL_r1-like"/>
    <property type="match status" value="1"/>
</dbReference>
<comment type="caution">
    <text evidence="6">The sequence shown here is derived from an EMBL/GenBank/DDBJ whole genome shotgun (WGS) entry which is preliminary data.</text>
</comment>
<evidence type="ECO:0000313" key="7">
    <source>
        <dbReference type="Proteomes" id="UP000502823"/>
    </source>
</evidence>
<dbReference type="InterPro" id="IPR050168">
    <property type="entry name" value="AAA_ATPase_domain"/>
</dbReference>
<dbReference type="InParanoid" id="A0A6L2Q4T3"/>
<dbReference type="Proteomes" id="UP000502823">
    <property type="component" value="Unassembled WGS sequence"/>
</dbReference>
<dbReference type="PANTHER" id="PTHR23077">
    <property type="entry name" value="AAA-FAMILY ATPASE"/>
    <property type="match status" value="1"/>
</dbReference>
<comment type="similarity">
    <text evidence="1">Belongs to the AAA ATPase family.</text>
</comment>
<dbReference type="FunCoup" id="A0A6L2Q4T3">
    <property type="interactions" value="2107"/>
</dbReference>
<dbReference type="InterPro" id="IPR027417">
    <property type="entry name" value="P-loop_NTPase"/>
</dbReference>
<dbReference type="InterPro" id="IPR041569">
    <property type="entry name" value="AAA_lid_3"/>
</dbReference>
<feature type="compositionally biased region" description="Low complexity" evidence="4">
    <location>
        <begin position="426"/>
        <end position="439"/>
    </location>
</feature>
<keyword evidence="2" id="KW-0547">Nucleotide-binding</keyword>
<feature type="region of interest" description="Disordered" evidence="4">
    <location>
        <begin position="385"/>
        <end position="452"/>
    </location>
</feature>
<sequence>MSDRGVTSDMSDRGVTSDMSDISSASDKDEDLDELECNRSNDQMLAVYMKQSVQQNKRKRSRSDDGEKELINISSDDDLSKNGDEDASVQKLQNSVATAVEAKTQVSVHAKKEKEPKTVQTHPSVSVSNATATPKKKKKWKDIEARKPSVTFKDFGGSSKVIQEVCKLLIHVRHPEVYKQIGVTPPRGFLLHGPPGCGKTLLAHAIAGELQVPLMSVAGPELVGGVSGESEERIRDLFDQAAENAPCILFLDEVDALAPNRHTAQREMERRIVAQLLACLDDLGQKEGGDRVVVIGATNRPDSLDPALRRAGRFDREVCLGIPDKDVRIQILRILCNKLKLAPDFSYEFVAVNTPGFVGADLMALTREASVVAVNRLLFSLKNSAGESRDKHENEEAMVVDIQDKPPQKIEDSTNKESSSKEDSSKGSSNRESSGEGSSNIEATDMSEKSGGNVVSTALCSGKVNDMLDLTGWLHDNLCPLSDQQLEELHVELDDFKQALKSVQPSAKREGFATVPDVTWEDVGSLRNIRQELQMSILAPVRYPEQFAELGISAPSGVLLCGPPGCGKTLLAKAVANEAGINFISVKGPELLNMYVGESEKAVRQCFQRARNSAPCVIFFDELDALCPKRSDSGEGGASMRVVNQMLTEMDGIESRKGVFLMAASNRPEIVDPAVLRPGRLDKILYVGIPSVSDRHGTRPVLDTDVNLKTLGESTQCAGYTGADLAALVREAGIEALKELITANDTSTKLVVSSRHFSRALTMIRPSVSGRDQKHYEKLQQFYSSPRSSVQ</sequence>
<dbReference type="Gene3D" id="1.10.8.60">
    <property type="match status" value="2"/>
</dbReference>
<dbReference type="FunFam" id="3.40.50.300:FF:000149">
    <property type="entry name" value="Nuclear valosin-containing protein-like"/>
    <property type="match status" value="1"/>
</dbReference>
<feature type="region of interest" description="Disordered" evidence="4">
    <location>
        <begin position="1"/>
        <end position="90"/>
    </location>
</feature>
<dbReference type="SMART" id="SM00382">
    <property type="entry name" value="AAA"/>
    <property type="match status" value="2"/>
</dbReference>
<dbReference type="InterPro" id="IPR003960">
    <property type="entry name" value="ATPase_AAA_CS"/>
</dbReference>
<feature type="compositionally biased region" description="Polar residues" evidence="4">
    <location>
        <begin position="118"/>
        <end position="132"/>
    </location>
</feature>
<protein>
    <recommendedName>
        <fullName evidence="5">AAA+ ATPase domain-containing protein</fullName>
    </recommendedName>
</protein>
<evidence type="ECO:0000256" key="3">
    <source>
        <dbReference type="ARBA" id="ARBA00022840"/>
    </source>
</evidence>
<dbReference type="PROSITE" id="PS00674">
    <property type="entry name" value="AAA"/>
    <property type="match status" value="2"/>
</dbReference>
<dbReference type="Pfam" id="PF00004">
    <property type="entry name" value="AAA"/>
    <property type="match status" value="2"/>
</dbReference>
<dbReference type="GO" id="GO:0016887">
    <property type="term" value="F:ATP hydrolysis activity"/>
    <property type="evidence" value="ECO:0007669"/>
    <property type="project" value="InterPro"/>
</dbReference>
<dbReference type="GO" id="GO:0042254">
    <property type="term" value="P:ribosome biogenesis"/>
    <property type="evidence" value="ECO:0007669"/>
    <property type="project" value="TreeGrafter"/>
</dbReference>
<organism evidence="6 7">
    <name type="scientific">Coptotermes formosanus</name>
    <name type="common">Formosan subterranean termite</name>
    <dbReference type="NCBI Taxonomy" id="36987"/>
    <lineage>
        <taxon>Eukaryota</taxon>
        <taxon>Metazoa</taxon>
        <taxon>Ecdysozoa</taxon>
        <taxon>Arthropoda</taxon>
        <taxon>Hexapoda</taxon>
        <taxon>Insecta</taxon>
        <taxon>Pterygota</taxon>
        <taxon>Neoptera</taxon>
        <taxon>Polyneoptera</taxon>
        <taxon>Dictyoptera</taxon>
        <taxon>Blattodea</taxon>
        <taxon>Blattoidea</taxon>
        <taxon>Termitoidae</taxon>
        <taxon>Rhinotermitidae</taxon>
        <taxon>Coptotermes</taxon>
    </lineage>
</organism>
<dbReference type="OrthoDB" id="27435at2759"/>
<evidence type="ECO:0000259" key="5">
    <source>
        <dbReference type="SMART" id="SM00382"/>
    </source>
</evidence>